<dbReference type="Gene3D" id="6.10.140.1110">
    <property type="match status" value="1"/>
</dbReference>
<proteinExistence type="predicted"/>
<name>A4J667_DESRM</name>
<dbReference type="InterPro" id="IPR021297">
    <property type="entry name" value="YlqD"/>
</dbReference>
<dbReference type="STRING" id="349161.Dred_2053"/>
<organism evidence="1 2">
    <name type="scientific">Desulforamulus reducens (strain ATCC BAA-1160 / DSM 100696 / MI-1)</name>
    <name type="common">Desulfotomaculum reducens</name>
    <dbReference type="NCBI Taxonomy" id="349161"/>
    <lineage>
        <taxon>Bacteria</taxon>
        <taxon>Bacillati</taxon>
        <taxon>Bacillota</taxon>
        <taxon>Clostridia</taxon>
        <taxon>Eubacteriales</taxon>
        <taxon>Peptococcaceae</taxon>
        <taxon>Desulforamulus</taxon>
    </lineage>
</organism>
<dbReference type="eggNOG" id="ENOG50333P3">
    <property type="taxonomic scope" value="Bacteria"/>
</dbReference>
<dbReference type="AlphaFoldDB" id="A4J667"/>
<evidence type="ECO:0000313" key="1">
    <source>
        <dbReference type="EMBL" id="ABO50570.1"/>
    </source>
</evidence>
<dbReference type="RefSeq" id="WP_011878376.1">
    <property type="nucleotide sequence ID" value="NC_009253.1"/>
</dbReference>
<sequence>MLTITRPVMVKVRVTDQYKRMLAVEFQQKVTKLELELKQLEFQTGKLMEIAKKNPSAAEAALTQVEQEKQKRLDTRLMLLDKIKDVGKLVNGSEVLQGKVESFVQVQVGDDWNQLMNAEIILEDGKVVEIRALHPEG</sequence>
<dbReference type="Proteomes" id="UP000001556">
    <property type="component" value="Chromosome"/>
</dbReference>
<dbReference type="OrthoDB" id="1682134at2"/>
<keyword evidence="2" id="KW-1185">Reference proteome</keyword>
<evidence type="ECO:0008006" key="3">
    <source>
        <dbReference type="Google" id="ProtNLM"/>
    </source>
</evidence>
<dbReference type="KEGG" id="drm:Dred_2053"/>
<dbReference type="EMBL" id="CP000612">
    <property type="protein sequence ID" value="ABO50570.1"/>
    <property type="molecule type" value="Genomic_DNA"/>
</dbReference>
<gene>
    <name evidence="1" type="ordered locus">Dred_2053</name>
</gene>
<evidence type="ECO:0000313" key="2">
    <source>
        <dbReference type="Proteomes" id="UP000001556"/>
    </source>
</evidence>
<protein>
    <recommendedName>
        <fullName evidence="3">YlqD protein</fullName>
    </recommendedName>
</protein>
<accession>A4J667</accession>
<reference evidence="1 2" key="1">
    <citation type="submission" date="2007-03" db="EMBL/GenBank/DDBJ databases">
        <title>Complete sequence of Desulfotomaculum reducens MI-1.</title>
        <authorList>
            <consortium name="US DOE Joint Genome Institute"/>
            <person name="Copeland A."/>
            <person name="Lucas S."/>
            <person name="Lapidus A."/>
            <person name="Barry K."/>
            <person name="Detter J.C."/>
            <person name="Glavina del Rio T."/>
            <person name="Hammon N."/>
            <person name="Israni S."/>
            <person name="Dalin E."/>
            <person name="Tice H."/>
            <person name="Pitluck S."/>
            <person name="Sims D."/>
            <person name="Brettin T."/>
            <person name="Bruce D."/>
            <person name="Han C."/>
            <person name="Tapia R."/>
            <person name="Schmutz J."/>
            <person name="Larimer F."/>
            <person name="Land M."/>
            <person name="Hauser L."/>
            <person name="Kyrpides N."/>
            <person name="Kim E."/>
            <person name="Tebo B.M."/>
            <person name="Richardson P."/>
        </authorList>
    </citation>
    <scope>NUCLEOTIDE SEQUENCE [LARGE SCALE GENOMIC DNA]</scope>
    <source>
        <strain evidence="1 2">MI-1</strain>
    </source>
</reference>
<dbReference type="HOGENOM" id="CLU_135539_0_1_9"/>
<dbReference type="Pfam" id="PF11068">
    <property type="entry name" value="YlqD"/>
    <property type="match status" value="1"/>
</dbReference>